<evidence type="ECO:0000256" key="1">
    <source>
        <dbReference type="ARBA" id="ARBA00004651"/>
    </source>
</evidence>
<evidence type="ECO:0000256" key="5">
    <source>
        <dbReference type="ARBA" id="ARBA00022989"/>
    </source>
</evidence>
<feature type="transmembrane region" description="Helical" evidence="7">
    <location>
        <begin position="117"/>
        <end position="140"/>
    </location>
</feature>
<feature type="transmembrane region" description="Helical" evidence="7">
    <location>
        <begin position="146"/>
        <end position="167"/>
    </location>
</feature>
<feature type="transmembrane region" description="Helical" evidence="7">
    <location>
        <begin position="80"/>
        <end position="96"/>
    </location>
</feature>
<comment type="subcellular location">
    <subcellularLocation>
        <location evidence="1 7">Cell membrane</location>
        <topology evidence="1 7">Multi-pass membrane protein</topology>
    </subcellularLocation>
</comment>
<comment type="caution">
    <text evidence="8">The sequence shown here is derived from an EMBL/GenBank/DDBJ whole genome shotgun (WGS) entry which is preliminary data.</text>
</comment>
<comment type="similarity">
    <text evidence="2 7">Belongs to the UPF0056 (MarC) family.</text>
</comment>
<keyword evidence="9" id="KW-1185">Reference proteome</keyword>
<evidence type="ECO:0000256" key="3">
    <source>
        <dbReference type="ARBA" id="ARBA00022475"/>
    </source>
</evidence>
<accession>A0ABW4XN59</accession>
<evidence type="ECO:0000256" key="6">
    <source>
        <dbReference type="ARBA" id="ARBA00023136"/>
    </source>
</evidence>
<reference evidence="9" key="1">
    <citation type="journal article" date="2019" name="Int. J. Syst. Evol. Microbiol.">
        <title>The Global Catalogue of Microorganisms (GCM) 10K type strain sequencing project: providing services to taxonomists for standard genome sequencing and annotation.</title>
        <authorList>
            <consortium name="The Broad Institute Genomics Platform"/>
            <consortium name="The Broad Institute Genome Sequencing Center for Infectious Disease"/>
            <person name="Wu L."/>
            <person name="Ma J."/>
        </authorList>
    </citation>
    <scope>NUCLEOTIDE SEQUENCE [LARGE SCALE GENOMIC DNA]</scope>
    <source>
        <strain evidence="9">CGMCC 1.10992</strain>
    </source>
</reference>
<protein>
    <recommendedName>
        <fullName evidence="7">UPF0056 membrane protein</fullName>
    </recommendedName>
</protein>
<dbReference type="PANTHER" id="PTHR33508">
    <property type="entry name" value="UPF0056 MEMBRANE PROTEIN YHCE"/>
    <property type="match status" value="1"/>
</dbReference>
<evidence type="ECO:0000313" key="8">
    <source>
        <dbReference type="EMBL" id="MFD2095464.1"/>
    </source>
</evidence>
<sequence>MMELAFWATFINIFIGLMAIVNPVGILPIFLSITNDQTPEERQKTGTTACIAVGIILLVSMLAGSGILKTFSISLDSFRVAGGILVMLIAYSQLQAKGSKIKHTEEEDRESVQKDNVSVVPLALPIMAGPGSISSIILWANESPTISHKVATAFAIVALAIVAAAIFRAAPFINKLLGITGLNVVTRIMGLILFAIGIELMASGLKGLFPALTYLPSVTAN</sequence>
<dbReference type="NCBIfam" id="NF008320">
    <property type="entry name" value="PRK11111.1"/>
    <property type="match status" value="1"/>
</dbReference>
<name>A0ABW4XN59_9GAMM</name>
<keyword evidence="4 7" id="KW-0812">Transmembrane</keyword>
<dbReference type="NCBIfam" id="TIGR00427">
    <property type="entry name" value="NAAT family transporter"/>
    <property type="match status" value="1"/>
</dbReference>
<gene>
    <name evidence="8" type="ORF">ACFSJ3_05650</name>
</gene>
<dbReference type="InterPro" id="IPR002771">
    <property type="entry name" value="Multi_antbiot-R_MarC"/>
</dbReference>
<feature type="transmembrane region" description="Helical" evidence="7">
    <location>
        <begin position="45"/>
        <end position="68"/>
    </location>
</feature>
<evidence type="ECO:0000256" key="7">
    <source>
        <dbReference type="RuleBase" id="RU362048"/>
    </source>
</evidence>
<evidence type="ECO:0000256" key="2">
    <source>
        <dbReference type="ARBA" id="ARBA00009784"/>
    </source>
</evidence>
<evidence type="ECO:0000313" key="9">
    <source>
        <dbReference type="Proteomes" id="UP001597380"/>
    </source>
</evidence>
<dbReference type="Pfam" id="PF01914">
    <property type="entry name" value="MarC"/>
    <property type="match status" value="1"/>
</dbReference>
<feature type="transmembrane region" description="Helical" evidence="7">
    <location>
        <begin position="188"/>
        <end position="209"/>
    </location>
</feature>
<proteinExistence type="inferred from homology"/>
<keyword evidence="3" id="KW-1003">Cell membrane</keyword>
<dbReference type="RefSeq" id="WP_377776189.1">
    <property type="nucleotide sequence ID" value="NZ_BAABLI010000006.1"/>
</dbReference>
<organism evidence="8 9">
    <name type="scientific">Corallincola platygyrae</name>
    <dbReference type="NCBI Taxonomy" id="1193278"/>
    <lineage>
        <taxon>Bacteria</taxon>
        <taxon>Pseudomonadati</taxon>
        <taxon>Pseudomonadota</taxon>
        <taxon>Gammaproteobacteria</taxon>
        <taxon>Alteromonadales</taxon>
        <taxon>Psychromonadaceae</taxon>
        <taxon>Corallincola</taxon>
    </lineage>
</organism>
<keyword evidence="6 7" id="KW-0472">Membrane</keyword>
<dbReference type="PANTHER" id="PTHR33508:SF1">
    <property type="entry name" value="UPF0056 MEMBRANE PROTEIN YHCE"/>
    <property type="match status" value="1"/>
</dbReference>
<keyword evidence="5 7" id="KW-1133">Transmembrane helix</keyword>
<dbReference type="EMBL" id="JBHUHT010000009">
    <property type="protein sequence ID" value="MFD2095464.1"/>
    <property type="molecule type" value="Genomic_DNA"/>
</dbReference>
<evidence type="ECO:0000256" key="4">
    <source>
        <dbReference type="ARBA" id="ARBA00022692"/>
    </source>
</evidence>
<dbReference type="Proteomes" id="UP001597380">
    <property type="component" value="Unassembled WGS sequence"/>
</dbReference>
<feature type="transmembrane region" description="Helical" evidence="7">
    <location>
        <begin position="6"/>
        <end position="33"/>
    </location>
</feature>